<feature type="region of interest" description="Disordered" evidence="1">
    <location>
        <begin position="135"/>
        <end position="181"/>
    </location>
</feature>
<keyword evidence="3" id="KW-1185">Reference proteome</keyword>
<organism evidence="2 3">
    <name type="scientific">Alternaria panax</name>
    <dbReference type="NCBI Taxonomy" id="48097"/>
    <lineage>
        <taxon>Eukaryota</taxon>
        <taxon>Fungi</taxon>
        <taxon>Dikarya</taxon>
        <taxon>Ascomycota</taxon>
        <taxon>Pezizomycotina</taxon>
        <taxon>Dothideomycetes</taxon>
        <taxon>Pleosporomycetidae</taxon>
        <taxon>Pleosporales</taxon>
        <taxon>Pleosporineae</taxon>
        <taxon>Pleosporaceae</taxon>
        <taxon>Alternaria</taxon>
        <taxon>Alternaria sect. Panax</taxon>
    </lineage>
</organism>
<protein>
    <submittedName>
        <fullName evidence="2">Uncharacterized protein</fullName>
    </submittedName>
</protein>
<evidence type="ECO:0000256" key="1">
    <source>
        <dbReference type="SAM" id="MobiDB-lite"/>
    </source>
</evidence>
<dbReference type="Proteomes" id="UP001199106">
    <property type="component" value="Unassembled WGS sequence"/>
</dbReference>
<comment type="caution">
    <text evidence="2">The sequence shown here is derived from an EMBL/GenBank/DDBJ whole genome shotgun (WGS) entry which is preliminary data.</text>
</comment>
<accession>A0AAD4FGH9</accession>
<sequence length="181" mass="19866">MASDLTEQKCADVDYQNVVKGVMDVVDHSRCPTPSAGKAKQGMRTSNPDILGKAKSKLQGDLVRLVTSPHTQAPQVPEITLSANTVTALRDLWSLLQEIKSLDPSNLDSKEADLKAAVHRAVTSLDPTHIFEATAAAKDQKAPDQETRKSQQRVAAKQKKRYQEDEDGDNEEDLIGEDMDE</sequence>
<evidence type="ECO:0000313" key="2">
    <source>
        <dbReference type="EMBL" id="KAG9188281.1"/>
    </source>
</evidence>
<name>A0AAD4FGH9_9PLEO</name>
<gene>
    <name evidence="2" type="ORF">G6011_02204</name>
</gene>
<dbReference type="AlphaFoldDB" id="A0AAD4FGH9"/>
<dbReference type="EMBL" id="JAANER010000006">
    <property type="protein sequence ID" value="KAG9188281.1"/>
    <property type="molecule type" value="Genomic_DNA"/>
</dbReference>
<feature type="compositionally biased region" description="Acidic residues" evidence="1">
    <location>
        <begin position="164"/>
        <end position="181"/>
    </location>
</feature>
<reference evidence="2" key="1">
    <citation type="submission" date="2021-07" db="EMBL/GenBank/DDBJ databases">
        <title>Genome Resource of American Ginseng Black Spot Pathogen Alternaria panax.</title>
        <authorList>
            <person name="Qiu C."/>
            <person name="Wang W."/>
            <person name="Liu Z."/>
        </authorList>
    </citation>
    <scope>NUCLEOTIDE SEQUENCE</scope>
    <source>
        <strain evidence="2">BNCC115425</strain>
    </source>
</reference>
<proteinExistence type="predicted"/>
<evidence type="ECO:0000313" key="3">
    <source>
        <dbReference type="Proteomes" id="UP001199106"/>
    </source>
</evidence>
<feature type="compositionally biased region" description="Basic and acidic residues" evidence="1">
    <location>
        <begin position="138"/>
        <end position="149"/>
    </location>
</feature>